<accession>A0A8M2BDI1</accession>
<feature type="signal peptide" evidence="2">
    <location>
        <begin position="1"/>
        <end position="26"/>
    </location>
</feature>
<evidence type="ECO:0000259" key="3">
    <source>
        <dbReference type="PROSITE" id="PS00652"/>
    </source>
</evidence>
<dbReference type="SUPFAM" id="SSF57586">
    <property type="entry name" value="TNF receptor-like"/>
    <property type="match status" value="1"/>
</dbReference>
<dbReference type="PaxDb" id="7955-ENSDARP00000108376"/>
<dbReference type="InterPro" id="IPR022318">
    <property type="entry name" value="TNFR_18"/>
</dbReference>
<sequence>MHHSDRMNTVKLWVTLLCVCGRGILSLDCDWTTEYEGNNRCCKACPAGEYPISACSQDRTDSLCEKCPSDLTHLSAENRCFCKDKHLCAGYQCEDCQPREKCKPGQQLMRIGNFHFSFHCAPCQNNTYNDVEDSTCKPITKCDGVGEFFPGNQTHNANCVPEEVIPDTTKSPPEQNRSQYFQSLMVACITITVLTCLVFITLSAFQIFKYKTFIKLNRSKLCTHTRVVSSESCKLSKEERGESDHEHKIDLSEDCCDHSFP</sequence>
<dbReference type="OrthoDB" id="9374769at2759"/>
<dbReference type="GO" id="GO:0045785">
    <property type="term" value="P:positive regulation of cell adhesion"/>
    <property type="evidence" value="ECO:0000318"/>
    <property type="project" value="GO_Central"/>
</dbReference>
<protein>
    <submittedName>
        <fullName evidence="4">Tumor necrosis factor receptor superfamily, member 18</fullName>
    </submittedName>
</protein>
<dbReference type="Ensembl" id="ENSDART00000130666.3">
    <property type="protein sequence ID" value="ENSDARP00000108376.1"/>
    <property type="gene ID" value="ENSDARG00000076800.5"/>
</dbReference>
<dbReference type="AGR" id="ZFIN:ZDB-GENE-101104-7"/>
<gene>
    <name evidence="4 5" type="primary">tnfrsf18</name>
</gene>
<dbReference type="InterPro" id="IPR053107">
    <property type="entry name" value="TNFRSF18"/>
</dbReference>
<dbReference type="eggNOG" id="ENOG502SAN0">
    <property type="taxonomic scope" value="Eukaryota"/>
</dbReference>
<keyword evidence="1" id="KW-0472">Membrane</keyword>
<feature type="chain" id="PRO_5045034576" evidence="2">
    <location>
        <begin position="27"/>
        <end position="261"/>
    </location>
</feature>
<dbReference type="GO" id="GO:0043066">
    <property type="term" value="P:negative regulation of apoptotic process"/>
    <property type="evidence" value="ECO:0007669"/>
    <property type="project" value="InterPro"/>
</dbReference>
<reference evidence="4" key="2">
    <citation type="journal article" date="2013" name="Nature">
        <title>The zebrafish reference genome sequence and its relationship to the human genome.</title>
        <authorList>
            <consortium name="Genome Reference Consortium Zebrafish"/>
            <person name="Howe K."/>
            <person name="Clark M.D."/>
            <person name="Torroja C.F."/>
            <person name="Torrance J."/>
            <person name="Berthelot C."/>
            <person name="Muffato M."/>
            <person name="Collins J.E."/>
            <person name="Humphray S."/>
            <person name="McLaren K."/>
            <person name="Matthews L."/>
            <person name="McLaren S."/>
            <person name="Sealy I."/>
            <person name="Caccamo M."/>
            <person name="Churcher C."/>
            <person name="Scott C."/>
            <person name="Barrett J.C."/>
            <person name="Koch R."/>
            <person name="Rauch G.J."/>
            <person name="White S."/>
            <person name="Chow W."/>
            <person name="Kilian B."/>
            <person name="Quintais L.T."/>
            <person name="Guerra-Assuncao J.A."/>
            <person name="Zhou Y."/>
            <person name="Gu Y."/>
            <person name="Yen J."/>
            <person name="Vogel J.H."/>
            <person name="Eyre T."/>
            <person name="Redmond S."/>
            <person name="Banerjee R."/>
            <person name="Chi J."/>
            <person name="Fu B."/>
            <person name="Langley E."/>
            <person name="Maguire S.F."/>
            <person name="Laird G.K."/>
            <person name="Lloyd D."/>
            <person name="Kenyon E."/>
            <person name="Donaldson S."/>
            <person name="Sehra H."/>
            <person name="Almeida-King J."/>
            <person name="Loveland J."/>
            <person name="Trevanion S."/>
            <person name="Jones M."/>
            <person name="Quail M."/>
            <person name="Willey D."/>
            <person name="Hunt A."/>
            <person name="Burton J."/>
            <person name="Sims S."/>
            <person name="McLay K."/>
            <person name="Plumb B."/>
            <person name="Davis J."/>
            <person name="Clee C."/>
            <person name="Oliver K."/>
            <person name="Clark R."/>
            <person name="Riddle C."/>
            <person name="Elliot D."/>
            <person name="Eliott D."/>
            <person name="Threadgold G."/>
            <person name="Harden G."/>
            <person name="Ware D."/>
            <person name="Begum S."/>
            <person name="Mortimore B."/>
            <person name="Mortimer B."/>
            <person name="Kerry G."/>
            <person name="Heath P."/>
            <person name="Phillimore B."/>
            <person name="Tracey A."/>
            <person name="Corby N."/>
            <person name="Dunn M."/>
            <person name="Johnson C."/>
            <person name="Wood J."/>
            <person name="Clark S."/>
            <person name="Pelan S."/>
            <person name="Griffiths G."/>
            <person name="Smith M."/>
            <person name="Glithero R."/>
            <person name="Howden P."/>
            <person name="Barker N."/>
            <person name="Lloyd C."/>
            <person name="Stevens C."/>
            <person name="Harley J."/>
            <person name="Holt K."/>
            <person name="Panagiotidis G."/>
            <person name="Lovell J."/>
            <person name="Beasley H."/>
            <person name="Henderson C."/>
            <person name="Gordon D."/>
            <person name="Auger K."/>
            <person name="Wright D."/>
            <person name="Collins J."/>
            <person name="Raisen C."/>
            <person name="Dyer L."/>
            <person name="Leung K."/>
            <person name="Robertson L."/>
            <person name="Ambridge K."/>
            <person name="Leongamornlert D."/>
            <person name="McGuire S."/>
            <person name="Gilderthorp R."/>
            <person name="Griffiths C."/>
            <person name="Manthravadi D."/>
            <person name="Nichol S."/>
            <person name="Barker G."/>
            <person name="Whitehead S."/>
            <person name="Kay M."/>
            <person name="Brown J."/>
            <person name="Murnane C."/>
            <person name="Gray E."/>
            <person name="Humphries M."/>
            <person name="Sycamore N."/>
            <person name="Barker D."/>
            <person name="Saunders D."/>
            <person name="Wallis J."/>
            <person name="Babbage A."/>
            <person name="Hammond S."/>
            <person name="Mashreghi-Mohammadi M."/>
            <person name="Barr L."/>
            <person name="Martin S."/>
            <person name="Wray P."/>
            <person name="Ellington A."/>
            <person name="Matthews N."/>
            <person name="Ellwood M."/>
            <person name="Woodmansey R."/>
            <person name="Clark G."/>
            <person name="Cooper J."/>
            <person name="Cooper J."/>
            <person name="Tromans A."/>
            <person name="Grafham D."/>
            <person name="Skuce C."/>
            <person name="Pandian R."/>
            <person name="Andrews R."/>
            <person name="Harrison E."/>
            <person name="Kimberley A."/>
            <person name="Garnett J."/>
            <person name="Fosker N."/>
            <person name="Hall R."/>
            <person name="Garner P."/>
            <person name="Kelly D."/>
            <person name="Bird C."/>
            <person name="Palmer S."/>
            <person name="Gehring I."/>
            <person name="Berger A."/>
            <person name="Dooley C.M."/>
            <person name="Ersan-Urun Z."/>
            <person name="Eser C."/>
            <person name="Geiger H."/>
            <person name="Geisler M."/>
            <person name="Karotki L."/>
            <person name="Kirn A."/>
            <person name="Konantz J."/>
            <person name="Konantz M."/>
            <person name="Oberlander M."/>
            <person name="Rudolph-Geiger S."/>
            <person name="Teucke M."/>
            <person name="Lanz C."/>
            <person name="Raddatz G."/>
            <person name="Osoegawa K."/>
            <person name="Zhu B."/>
            <person name="Rapp A."/>
            <person name="Widaa S."/>
            <person name="Langford C."/>
            <person name="Yang F."/>
            <person name="Schuster S.C."/>
            <person name="Carter N.P."/>
            <person name="Harrow J."/>
            <person name="Ning Z."/>
            <person name="Herrero J."/>
            <person name="Searle S.M."/>
            <person name="Enright A."/>
            <person name="Geisler R."/>
            <person name="Plasterk R.H."/>
            <person name="Lee C."/>
            <person name="Westerfield M."/>
            <person name="de Jong P.J."/>
            <person name="Zon L.I."/>
            <person name="Postlethwait J.H."/>
            <person name="Nusslein-Volhard C."/>
            <person name="Hubbard T.J."/>
            <person name="Roest Crollius H."/>
            <person name="Rogers J."/>
            <person name="Stemple D.L."/>
        </authorList>
    </citation>
    <scope>NUCLEOTIDE SEQUENCE [LARGE SCALE GENOMIC DNA]</scope>
    <source>
        <strain evidence="4">Tuebingen</strain>
    </source>
</reference>
<feature type="domain" description="TNFR-Cys" evidence="3">
    <location>
        <begin position="29"/>
        <end position="64"/>
    </location>
</feature>
<dbReference type="GO" id="GO:0005031">
    <property type="term" value="F:tumor necrosis factor receptor activity"/>
    <property type="evidence" value="ECO:0007669"/>
    <property type="project" value="InterPro"/>
</dbReference>
<dbReference type="PhylomeDB" id="E7F804"/>
<feature type="transmembrane region" description="Helical" evidence="1">
    <location>
        <begin position="180"/>
        <end position="208"/>
    </location>
</feature>
<dbReference type="HOGENOM" id="CLU_076906_1_0_1"/>
<dbReference type="ZFIN" id="ZDB-GENE-101104-7">
    <property type="gene designation" value="tnfrsf18"/>
</dbReference>
<accession>E7F804</accession>
<dbReference type="STRING" id="7955.ENSDARP00000108376"/>
<dbReference type="PANTHER" id="PTHR47388:SF1">
    <property type="entry name" value="TUMOR NECROSIS FACTOR RECEPTOR SUPERFAMILY MEMBER 18"/>
    <property type="match status" value="1"/>
</dbReference>
<dbReference type="PRINTS" id="PR01968">
    <property type="entry name" value="TNFACTORR18"/>
</dbReference>
<keyword evidence="1" id="KW-1133">Transmembrane helix</keyword>
<keyword evidence="1" id="KW-0812">Transmembrane</keyword>
<evidence type="ECO:0000256" key="2">
    <source>
        <dbReference type="SAM" id="SignalP"/>
    </source>
</evidence>
<dbReference type="Bgee" id="ENSDARG00000076800">
    <property type="expression patterns" value="Expressed in pharyngeal gill and 9 other cell types or tissues"/>
</dbReference>
<evidence type="ECO:0000313" key="4">
    <source>
        <dbReference type="Ensembl" id="ENSDARP00000108376"/>
    </source>
</evidence>
<proteinExistence type="predicted"/>
<dbReference type="PANTHER" id="PTHR47388">
    <property type="entry name" value="TUMOR NECROSIS FACTOR RECEPTOR SUPERFAMILY MEMBER 18"/>
    <property type="match status" value="1"/>
</dbReference>
<name>E7F804_DANRE</name>
<dbReference type="InterPro" id="IPR001368">
    <property type="entry name" value="TNFR/NGFR_Cys_rich_reg"/>
</dbReference>
<dbReference type="EMBL" id="BX950172">
    <property type="status" value="NOT_ANNOTATED_CDS"/>
    <property type="molecule type" value="Genomic_DNA"/>
</dbReference>
<dbReference type="OMA" id="QTHNANC"/>
<dbReference type="CTD" id="8784"/>
<dbReference type="GO" id="GO:0009897">
    <property type="term" value="C:external side of plasma membrane"/>
    <property type="evidence" value="ECO:0000318"/>
    <property type="project" value="GO_Central"/>
</dbReference>
<dbReference type="PROSITE" id="PS00652">
    <property type="entry name" value="TNFR_NGFR_1"/>
    <property type="match status" value="1"/>
</dbReference>
<evidence type="ECO:0000313" key="5">
    <source>
        <dbReference type="ZFIN" id="ZDB-GENE-101104-7"/>
    </source>
</evidence>
<dbReference type="Gene3D" id="2.10.50.10">
    <property type="entry name" value="Tumor Necrosis Factor Receptor, subunit A, domain 2"/>
    <property type="match status" value="2"/>
</dbReference>
<dbReference type="GeneTree" id="ENSGT00940000174943"/>
<dbReference type="AlphaFoldDB" id="E7F804"/>
<dbReference type="GeneID" id="571217"/>
<keyword evidence="2" id="KW-0732">Signal</keyword>
<evidence type="ECO:0000256" key="1">
    <source>
        <dbReference type="SAM" id="Phobius"/>
    </source>
</evidence>
<reference evidence="4" key="1">
    <citation type="submission" date="2011-07" db="UniProtKB">
        <authorList>
            <consortium name="Ensembl"/>
        </authorList>
    </citation>
    <scope>IDENTIFICATION</scope>
    <source>
        <strain evidence="4">Tuebingen</strain>
    </source>
</reference>
<organism evidence="4">
    <name type="scientific">Danio rerio</name>
    <name type="common">Zebrafish</name>
    <name type="synonym">Brachydanio rerio</name>
    <dbReference type="NCBI Taxonomy" id="7955"/>
    <lineage>
        <taxon>Eukaryota</taxon>
        <taxon>Metazoa</taxon>
        <taxon>Chordata</taxon>
        <taxon>Craniata</taxon>
        <taxon>Vertebrata</taxon>
        <taxon>Euteleostomi</taxon>
        <taxon>Actinopterygii</taxon>
        <taxon>Neopterygii</taxon>
        <taxon>Teleostei</taxon>
        <taxon>Ostariophysi</taxon>
        <taxon>Cypriniformes</taxon>
        <taxon>Danionidae</taxon>
        <taxon>Danioninae</taxon>
        <taxon>Danio</taxon>
    </lineage>
</organism>